<dbReference type="HAMAP" id="MF_03043">
    <property type="entry name" value="QTRT2"/>
    <property type="match status" value="1"/>
</dbReference>
<evidence type="ECO:0000313" key="8">
    <source>
        <dbReference type="Proteomes" id="UP001378592"/>
    </source>
</evidence>
<keyword evidence="3 5" id="KW-0479">Metal-binding</keyword>
<feature type="binding site" evidence="5">
    <location>
        <position position="348"/>
    </location>
    <ligand>
        <name>Zn(2+)</name>
        <dbReference type="ChEBI" id="CHEBI:29105"/>
    </ligand>
</feature>
<dbReference type="InterPro" id="IPR028592">
    <property type="entry name" value="QTRTD1"/>
</dbReference>
<reference evidence="7 8" key="1">
    <citation type="submission" date="2024-03" db="EMBL/GenBank/DDBJ databases">
        <title>The genome assembly and annotation of the cricket Gryllus longicercus Weissman &amp; Gray.</title>
        <authorList>
            <person name="Szrajer S."/>
            <person name="Gray D."/>
            <person name="Ylla G."/>
        </authorList>
    </citation>
    <scope>NUCLEOTIDE SEQUENCE [LARGE SCALE GENOMIC DNA]</scope>
    <source>
        <strain evidence="7">DAG 2021-001</strain>
        <tissue evidence="7">Whole body minus gut</tissue>
    </source>
</reference>
<dbReference type="SUPFAM" id="SSF51713">
    <property type="entry name" value="tRNA-guanine transglycosylase"/>
    <property type="match status" value="1"/>
</dbReference>
<evidence type="ECO:0000256" key="3">
    <source>
        <dbReference type="ARBA" id="ARBA00022723"/>
    </source>
</evidence>
<dbReference type="EMBL" id="JAZDUA010000807">
    <property type="protein sequence ID" value="KAK7789210.1"/>
    <property type="molecule type" value="Genomic_DNA"/>
</dbReference>
<gene>
    <name evidence="7" type="ORF">R5R35_009441</name>
</gene>
<feature type="binding site" evidence="5">
    <location>
        <position position="345"/>
    </location>
    <ligand>
        <name>Zn(2+)</name>
        <dbReference type="ChEBI" id="CHEBI:29105"/>
    </ligand>
</feature>
<keyword evidence="8" id="KW-1185">Reference proteome</keyword>
<keyword evidence="4 5" id="KW-0862">Zinc</keyword>
<sequence length="408" mass="46235">MKFVLCSASKCSRRLGKIIDIQRLPDLAFETPLFFLHSKGGAIPHITHEVLQMISGKPISIQVPVASTLHSEDAVRDFKKGLAEFIGLAENLIYCTVQDSAAGVASGFNDKSKVSVFTRKGRRELDAERYMNVMEAFCPDMYQVLHDGDTDANSGKKRVTKAVDRTSRFTEVCLQRHKSSEVLQNKAILGVIEGGHNISARETSAKEMRDHPFAGFVIDGLCKQGPETENIQTSDIKEIIEKTLAFLPTDKFRIIHGCWNPEVILDLVDMGIDMFDGSYPFIVTERGAALTFCNQIDSYTDCHSLNTPSKETEEENISECSIYEIDLNNKMYFDDLQPVSKTCSCLTCKEHTRAYIHHLLSAKELLGTVLLMIHNIHHYMEFFQTIRRAIKDDIWEDFHKKFKQNLKK</sequence>
<comment type="similarity">
    <text evidence="5">Belongs to the queuine tRNA-ribosyltransferase family. QTRT2 subfamily.</text>
</comment>
<feature type="binding site" evidence="5">
    <location>
        <position position="343"/>
    </location>
    <ligand>
        <name>Zn(2+)</name>
        <dbReference type="ChEBI" id="CHEBI:29105"/>
    </ligand>
</feature>
<dbReference type="InterPro" id="IPR050852">
    <property type="entry name" value="Queuine_tRNA-ribosyltrfase"/>
</dbReference>
<accession>A0AAN9V2G5</accession>
<evidence type="ECO:0000256" key="2">
    <source>
        <dbReference type="ARBA" id="ARBA00022694"/>
    </source>
</evidence>
<dbReference type="GO" id="GO:0046872">
    <property type="term" value="F:metal ion binding"/>
    <property type="evidence" value="ECO:0007669"/>
    <property type="project" value="UniProtKB-KW"/>
</dbReference>
<keyword evidence="1 5" id="KW-0963">Cytoplasm</keyword>
<dbReference type="AlphaFoldDB" id="A0AAN9V2G5"/>
<dbReference type="InterPro" id="IPR002616">
    <property type="entry name" value="tRNA_ribo_trans-like"/>
</dbReference>
<dbReference type="Pfam" id="PF01702">
    <property type="entry name" value="TGT"/>
    <property type="match status" value="1"/>
</dbReference>
<dbReference type="GO" id="GO:0008479">
    <property type="term" value="F:tRNA-guanosine(34) queuine transglycosylase activity"/>
    <property type="evidence" value="ECO:0007669"/>
    <property type="project" value="UniProtKB-UniRule"/>
</dbReference>
<comment type="function">
    <text evidence="5">Non-catalytic subunit of the queuine tRNA-ribosyltransferase (TGT) that catalyzes the base-exchange of a guanine (G) residue with queuine (Q) at position 34 (anticodon wobble position) in tRNAs with GU(N) anticodons (tRNA-Asp, -Asn, -His and -Tyr), resulting in the hypermodified nucleoside queuosine (7-(((4,5-cis-dihydroxy-2-cyclopenten-1-yl)amino)methyl)-7-deazaguanosine).</text>
</comment>
<organism evidence="7 8">
    <name type="scientific">Gryllus longicercus</name>
    <dbReference type="NCBI Taxonomy" id="2509291"/>
    <lineage>
        <taxon>Eukaryota</taxon>
        <taxon>Metazoa</taxon>
        <taxon>Ecdysozoa</taxon>
        <taxon>Arthropoda</taxon>
        <taxon>Hexapoda</taxon>
        <taxon>Insecta</taxon>
        <taxon>Pterygota</taxon>
        <taxon>Neoptera</taxon>
        <taxon>Polyneoptera</taxon>
        <taxon>Orthoptera</taxon>
        <taxon>Ensifera</taxon>
        <taxon>Gryllidea</taxon>
        <taxon>Grylloidea</taxon>
        <taxon>Gryllidae</taxon>
        <taxon>Gryllinae</taxon>
        <taxon>Gryllus</taxon>
    </lineage>
</organism>
<dbReference type="PANTHER" id="PTHR46064">
    <property type="entry name" value="QUEUINE TRNA-RIBOSYLTRANSFERASE ACCESSORY SUBUNIT 2"/>
    <property type="match status" value="1"/>
</dbReference>
<evidence type="ECO:0000313" key="7">
    <source>
        <dbReference type="EMBL" id="KAK7789210.1"/>
    </source>
</evidence>
<dbReference type="GO" id="GO:0006400">
    <property type="term" value="P:tRNA modification"/>
    <property type="evidence" value="ECO:0007669"/>
    <property type="project" value="InterPro"/>
</dbReference>
<comment type="cofactor">
    <cofactor evidence="5">
        <name>Zn(2+)</name>
        <dbReference type="ChEBI" id="CHEBI:29105"/>
    </cofactor>
    <text evidence="5">Binds 1 zinc ion per subunit.</text>
</comment>
<protein>
    <recommendedName>
        <fullName evidence="5">Queuine tRNA-ribosyltransferase accessory subunit 2</fullName>
    </recommendedName>
    <alternativeName>
        <fullName evidence="5">Queuine tRNA-ribosyltransferase domain-containing protein 1</fullName>
    </alternativeName>
</protein>
<name>A0AAN9V2G5_9ORTH</name>
<dbReference type="Gene3D" id="3.20.20.105">
    <property type="entry name" value="Queuine tRNA-ribosyltransferase-like"/>
    <property type="match status" value="1"/>
</dbReference>
<proteinExistence type="inferred from homology"/>
<dbReference type="InterPro" id="IPR036511">
    <property type="entry name" value="TGT-like_sf"/>
</dbReference>
<keyword evidence="2 5" id="KW-0819">tRNA processing</keyword>
<dbReference type="NCBIfam" id="TIGR00449">
    <property type="entry name" value="tgt_general"/>
    <property type="match status" value="1"/>
</dbReference>
<dbReference type="PANTHER" id="PTHR46064:SF1">
    <property type="entry name" value="QUEUINE TRNA-RIBOSYLTRANSFERASE ACCESSORY SUBUNIT 2"/>
    <property type="match status" value="1"/>
</dbReference>
<dbReference type="GO" id="GO:0005737">
    <property type="term" value="C:cytoplasm"/>
    <property type="evidence" value="ECO:0007669"/>
    <property type="project" value="UniProtKB-SubCell"/>
</dbReference>
<comment type="subcellular location">
    <subcellularLocation>
        <location evidence="5">Cytoplasm</location>
    </subcellularLocation>
</comment>
<comment type="caution">
    <text evidence="7">The sequence shown here is derived from an EMBL/GenBank/DDBJ whole genome shotgun (WGS) entry which is preliminary data.</text>
</comment>
<evidence type="ECO:0000256" key="5">
    <source>
        <dbReference type="HAMAP-Rule" id="MF_03043"/>
    </source>
</evidence>
<feature type="binding site" evidence="5">
    <location>
        <position position="374"/>
    </location>
    <ligand>
        <name>Zn(2+)</name>
        <dbReference type="ChEBI" id="CHEBI:29105"/>
    </ligand>
</feature>
<evidence type="ECO:0000259" key="6">
    <source>
        <dbReference type="Pfam" id="PF01702"/>
    </source>
</evidence>
<feature type="domain" description="tRNA-guanine(15) transglycosylase-like" evidence="6">
    <location>
        <begin position="23"/>
        <end position="406"/>
    </location>
</feature>
<dbReference type="Proteomes" id="UP001378592">
    <property type="component" value="Unassembled WGS sequence"/>
</dbReference>
<comment type="subunit">
    <text evidence="5">Heterodimer of a catalytic subunit and an accessory subunit.</text>
</comment>
<evidence type="ECO:0000256" key="1">
    <source>
        <dbReference type="ARBA" id="ARBA00022490"/>
    </source>
</evidence>
<evidence type="ECO:0000256" key="4">
    <source>
        <dbReference type="ARBA" id="ARBA00022833"/>
    </source>
</evidence>